<feature type="compositionally biased region" description="Basic and acidic residues" evidence="1">
    <location>
        <begin position="9"/>
        <end position="30"/>
    </location>
</feature>
<dbReference type="AlphaFoldDB" id="A0AAD4ZTL2"/>
<sequence>MVNLMQSKQNKEYRNKGTAAGKEKENEKDNNSPNALKPVGLKCFFYKKTGHMKKEYIRYKKWLDKQKTKGKSDQVLVCFESNLVDFIDDSWWLDSGASIHVTNSLQGFIKRRLPSKDEVKVFVGNGEKCK</sequence>
<keyword evidence="3" id="KW-1185">Reference proteome</keyword>
<accession>A0AAD4ZTL2</accession>
<evidence type="ECO:0000256" key="1">
    <source>
        <dbReference type="SAM" id="MobiDB-lite"/>
    </source>
</evidence>
<organism evidence="2 3">
    <name type="scientific">Prunus dulcis</name>
    <name type="common">Almond</name>
    <name type="synonym">Amygdalus dulcis</name>
    <dbReference type="NCBI Taxonomy" id="3755"/>
    <lineage>
        <taxon>Eukaryota</taxon>
        <taxon>Viridiplantae</taxon>
        <taxon>Streptophyta</taxon>
        <taxon>Embryophyta</taxon>
        <taxon>Tracheophyta</taxon>
        <taxon>Spermatophyta</taxon>
        <taxon>Magnoliopsida</taxon>
        <taxon>eudicotyledons</taxon>
        <taxon>Gunneridae</taxon>
        <taxon>Pentapetalae</taxon>
        <taxon>rosids</taxon>
        <taxon>fabids</taxon>
        <taxon>Rosales</taxon>
        <taxon>Rosaceae</taxon>
        <taxon>Amygdaloideae</taxon>
        <taxon>Amygdaleae</taxon>
        <taxon>Prunus</taxon>
    </lineage>
</organism>
<evidence type="ECO:0000313" key="3">
    <source>
        <dbReference type="Proteomes" id="UP001054821"/>
    </source>
</evidence>
<dbReference type="EMBL" id="JAJFAZ020000001">
    <property type="protein sequence ID" value="KAI5354068.1"/>
    <property type="molecule type" value="Genomic_DNA"/>
</dbReference>
<reference evidence="2 3" key="1">
    <citation type="journal article" date="2022" name="G3 (Bethesda)">
        <title>Whole-genome sequence and methylome profiling of the almond [Prunus dulcis (Mill.) D.A. Webb] cultivar 'Nonpareil'.</title>
        <authorList>
            <person name="D'Amico-Willman K.M."/>
            <person name="Ouma W.Z."/>
            <person name="Meulia T."/>
            <person name="Sideli G.M."/>
            <person name="Gradziel T.M."/>
            <person name="Fresnedo-Ramirez J."/>
        </authorList>
    </citation>
    <scope>NUCLEOTIDE SEQUENCE [LARGE SCALE GENOMIC DNA]</scope>
    <source>
        <strain evidence="2">Clone GOH B32 T37-40</strain>
    </source>
</reference>
<proteinExistence type="predicted"/>
<evidence type="ECO:0000313" key="2">
    <source>
        <dbReference type="EMBL" id="KAI5354068.1"/>
    </source>
</evidence>
<dbReference type="Proteomes" id="UP001054821">
    <property type="component" value="Chromosome 1"/>
</dbReference>
<gene>
    <name evidence="2" type="ORF">L3X38_006963</name>
</gene>
<feature type="region of interest" description="Disordered" evidence="1">
    <location>
        <begin position="1"/>
        <end position="35"/>
    </location>
</feature>
<name>A0AAD4ZTL2_PRUDU</name>
<protein>
    <submittedName>
        <fullName evidence="2">Uncharacterized protein</fullName>
    </submittedName>
</protein>
<comment type="caution">
    <text evidence="2">The sequence shown here is derived from an EMBL/GenBank/DDBJ whole genome shotgun (WGS) entry which is preliminary data.</text>
</comment>